<evidence type="ECO:0000313" key="6">
    <source>
        <dbReference type="EMBL" id="MFC7148371.1"/>
    </source>
</evidence>
<evidence type="ECO:0000256" key="2">
    <source>
        <dbReference type="ARBA" id="ARBA00022747"/>
    </source>
</evidence>
<feature type="domain" description="Type I restriction modification DNA specificity" evidence="5">
    <location>
        <begin position="153"/>
        <end position="260"/>
    </location>
</feature>
<feature type="domain" description="Type I restriction modification DNA specificity" evidence="5">
    <location>
        <begin position="440"/>
        <end position="510"/>
    </location>
</feature>
<dbReference type="Proteomes" id="UP001596378">
    <property type="component" value="Unassembled WGS sequence"/>
</dbReference>
<dbReference type="PANTHER" id="PTHR43140:SF1">
    <property type="entry name" value="TYPE I RESTRICTION ENZYME ECOKI SPECIFICITY SUBUNIT"/>
    <property type="match status" value="1"/>
</dbReference>
<dbReference type="EMBL" id="JBHTAI010000004">
    <property type="protein sequence ID" value="MFC7148371.1"/>
    <property type="molecule type" value="Genomic_DNA"/>
</dbReference>
<accession>A0ABW2F566</accession>
<comment type="similarity">
    <text evidence="1">Belongs to the type-I restriction system S methylase family.</text>
</comment>
<proteinExistence type="inferred from homology"/>
<keyword evidence="3" id="KW-0238">DNA-binding</keyword>
<dbReference type="CDD" id="cd17260">
    <property type="entry name" value="RMtype1_S_EcoEI-TRD1-CR1_like"/>
    <property type="match status" value="1"/>
</dbReference>
<dbReference type="EC" id="3.1.21.-" evidence="6"/>
<keyword evidence="6" id="KW-0540">Nuclease</keyword>
<evidence type="ECO:0000259" key="5">
    <source>
        <dbReference type="Pfam" id="PF01420"/>
    </source>
</evidence>
<reference evidence="7" key="1">
    <citation type="journal article" date="2019" name="Int. J. Syst. Evol. Microbiol.">
        <title>The Global Catalogue of Microorganisms (GCM) 10K type strain sequencing project: providing services to taxonomists for standard genome sequencing and annotation.</title>
        <authorList>
            <consortium name="The Broad Institute Genomics Platform"/>
            <consortium name="The Broad Institute Genome Sequencing Center for Infectious Disease"/>
            <person name="Wu L."/>
            <person name="Ma J."/>
        </authorList>
    </citation>
    <scope>NUCLEOTIDE SEQUENCE [LARGE SCALE GENOMIC DNA]</scope>
    <source>
        <strain evidence="7">KCTC 12907</strain>
    </source>
</reference>
<dbReference type="GO" id="GO:0004519">
    <property type="term" value="F:endonuclease activity"/>
    <property type="evidence" value="ECO:0007669"/>
    <property type="project" value="UniProtKB-KW"/>
</dbReference>
<organism evidence="6 7">
    <name type="scientific">Cohnella cellulosilytica</name>
    <dbReference type="NCBI Taxonomy" id="986710"/>
    <lineage>
        <taxon>Bacteria</taxon>
        <taxon>Bacillati</taxon>
        <taxon>Bacillota</taxon>
        <taxon>Bacilli</taxon>
        <taxon>Bacillales</taxon>
        <taxon>Paenibacillaceae</taxon>
        <taxon>Cohnella</taxon>
    </lineage>
</organism>
<dbReference type="PANTHER" id="PTHR43140">
    <property type="entry name" value="TYPE-1 RESTRICTION ENZYME ECOKI SPECIFICITY PROTEIN"/>
    <property type="match status" value="1"/>
</dbReference>
<comment type="caution">
    <text evidence="6">The sequence shown here is derived from an EMBL/GenBank/DDBJ whole genome shotgun (WGS) entry which is preliminary data.</text>
</comment>
<gene>
    <name evidence="6" type="ORF">ACFQMJ_07535</name>
</gene>
<dbReference type="InterPro" id="IPR044946">
    <property type="entry name" value="Restrct_endonuc_typeI_TRD_sf"/>
</dbReference>
<dbReference type="CDD" id="cd17246">
    <property type="entry name" value="RMtype1_S_SonII-TRD2-CR2_like"/>
    <property type="match status" value="1"/>
</dbReference>
<protein>
    <submittedName>
        <fullName evidence="6">Restriction endonuclease subunit S</fullName>
        <ecNumber evidence="6">3.1.21.-</ecNumber>
    </submittedName>
</protein>
<name>A0ABW2F566_9BACL</name>
<dbReference type="Gene3D" id="3.90.220.20">
    <property type="entry name" value="DNA methylase specificity domains"/>
    <property type="match status" value="2"/>
</dbReference>
<dbReference type="Pfam" id="PF01420">
    <property type="entry name" value="Methylase_S"/>
    <property type="match status" value="2"/>
</dbReference>
<comment type="subunit">
    <text evidence="4">The methyltransferase is composed of M and S polypeptides.</text>
</comment>
<evidence type="ECO:0000256" key="3">
    <source>
        <dbReference type="ARBA" id="ARBA00023125"/>
    </source>
</evidence>
<dbReference type="InterPro" id="IPR051212">
    <property type="entry name" value="Type-I_RE_S_subunit"/>
</dbReference>
<keyword evidence="6" id="KW-0378">Hydrolase</keyword>
<evidence type="ECO:0000256" key="1">
    <source>
        <dbReference type="ARBA" id="ARBA00010923"/>
    </source>
</evidence>
<evidence type="ECO:0000313" key="7">
    <source>
        <dbReference type="Proteomes" id="UP001596378"/>
    </source>
</evidence>
<keyword evidence="2" id="KW-0680">Restriction system</keyword>
<dbReference type="InterPro" id="IPR000055">
    <property type="entry name" value="Restrct_endonuc_typeI_TRD"/>
</dbReference>
<evidence type="ECO:0000256" key="4">
    <source>
        <dbReference type="ARBA" id="ARBA00038652"/>
    </source>
</evidence>
<sequence length="523" mass="59793">MNTKALRQKILDLAIRGKLVRQDPSDEPASVLLEKIRTEKQKLIRDGKIKRDKNASFIFRGDDKLHYEQFADGTVKCIEDEIPFEVPESWAWARLGSLAILISDGDHQPPPQSKDGVPFLVISDITAGRICFENVRFVEKTYYDNLAWSRKPQQGDVLFTVTGSYGIPVNVKIEEKFCFQRHIALIRPCIIKSDFLSRFLESSFIKHQCDERATGIAQKTVGLESLRRFLFPLPPFKEQRQIIEIIESVCKQISIIEVEKYNLAALIARAKSKILDHAIRGKLIPQDPSDEPASELLERIRDEREELIKAGKIKRDKKESYIFRGDDNSYYEDKKKIQDLIPFQIPETWAWTRLRNLCLINPRNVVEENVMASFVPMTLINDGYSNAFTYLPRAWTEIKTGFTHFQDNDVGVAKITPCFENRKSVVFSELLNGIGAGTTELHIVRPINIENVLPYYVLWLFKSKHFITNGTKAFSGAVGQQRIGKEYVSDILFPLPPVAEQKRIVAAIKAAFEPLDNIAATFM</sequence>
<dbReference type="GO" id="GO:0016787">
    <property type="term" value="F:hydrolase activity"/>
    <property type="evidence" value="ECO:0007669"/>
    <property type="project" value="UniProtKB-KW"/>
</dbReference>
<keyword evidence="6" id="KW-0255">Endonuclease</keyword>
<dbReference type="SUPFAM" id="SSF116734">
    <property type="entry name" value="DNA methylase specificity domain"/>
    <property type="match status" value="2"/>
</dbReference>
<keyword evidence="7" id="KW-1185">Reference proteome</keyword>
<dbReference type="RefSeq" id="WP_378045333.1">
    <property type="nucleotide sequence ID" value="NZ_JBHMDN010000007.1"/>
</dbReference>